<evidence type="ECO:0000256" key="7">
    <source>
        <dbReference type="RuleBase" id="RU363053"/>
    </source>
</evidence>
<dbReference type="InterPro" id="IPR007248">
    <property type="entry name" value="Mpv17_PMP22"/>
</dbReference>
<gene>
    <name evidence="8" type="ORF">CYFA0S_01e00364g</name>
</gene>
<comment type="similarity">
    <text evidence="2 7">Belongs to the peroxisomal membrane protein PXMP2/4 family.</text>
</comment>
<evidence type="ECO:0000256" key="3">
    <source>
        <dbReference type="ARBA" id="ARBA00022692"/>
    </source>
</evidence>
<evidence type="ECO:0000256" key="4">
    <source>
        <dbReference type="ARBA" id="ARBA00022989"/>
    </source>
</evidence>
<dbReference type="PhylomeDB" id="A0A061AFH4"/>
<keyword evidence="3" id="KW-0812">Transmembrane</keyword>
<dbReference type="PANTHER" id="PTHR11266">
    <property type="entry name" value="PEROXISOMAL MEMBRANE PROTEIN 2, PXMP2 MPV17"/>
    <property type="match status" value="1"/>
</dbReference>
<protein>
    <recommendedName>
        <fullName evidence="6">Protein SYM1</fullName>
    </recommendedName>
</protein>
<proteinExistence type="inferred from homology"/>
<dbReference type="VEuPathDB" id="FungiDB:BON22_0820"/>
<dbReference type="GO" id="GO:0005739">
    <property type="term" value="C:mitochondrion"/>
    <property type="evidence" value="ECO:0007669"/>
    <property type="project" value="TreeGrafter"/>
</dbReference>
<dbReference type="EMBL" id="LK052886">
    <property type="protein sequence ID" value="CDR36304.1"/>
    <property type="molecule type" value="Genomic_DNA"/>
</dbReference>
<dbReference type="Pfam" id="PF04117">
    <property type="entry name" value="Mpv17_PMP22"/>
    <property type="match status" value="1"/>
</dbReference>
<dbReference type="AlphaFoldDB" id="A0A061AFH4"/>
<dbReference type="PANTHER" id="PTHR11266:SF17">
    <property type="entry name" value="PROTEIN MPV17"/>
    <property type="match status" value="1"/>
</dbReference>
<evidence type="ECO:0000313" key="8">
    <source>
        <dbReference type="EMBL" id="CDR36304.1"/>
    </source>
</evidence>
<evidence type="ECO:0000256" key="2">
    <source>
        <dbReference type="ARBA" id="ARBA00006824"/>
    </source>
</evidence>
<evidence type="ECO:0000256" key="6">
    <source>
        <dbReference type="ARBA" id="ARBA00039302"/>
    </source>
</evidence>
<organism evidence="8">
    <name type="scientific">Cyberlindnera fabianii</name>
    <name type="common">Yeast</name>
    <name type="synonym">Hansenula fabianii</name>
    <dbReference type="NCBI Taxonomy" id="36022"/>
    <lineage>
        <taxon>Eukaryota</taxon>
        <taxon>Fungi</taxon>
        <taxon>Dikarya</taxon>
        <taxon>Ascomycota</taxon>
        <taxon>Saccharomycotina</taxon>
        <taxon>Saccharomycetes</taxon>
        <taxon>Phaffomycetales</taxon>
        <taxon>Phaffomycetaceae</taxon>
        <taxon>Cyberlindnera</taxon>
    </lineage>
</organism>
<keyword evidence="4" id="KW-1133">Transmembrane helix</keyword>
<dbReference type="GO" id="GO:0016020">
    <property type="term" value="C:membrane"/>
    <property type="evidence" value="ECO:0007669"/>
    <property type="project" value="UniProtKB-SubCell"/>
</dbReference>
<sequence>MSRLLGLYQQRLQTHPKSTNALMTGFLFGTGDIIAQTFFPENPKSKYDYARTARGIIYGSCIFSFIGSKWYTFLSKINLPQTSSSPLINKTKNAVARMAVDQLMFSPVGIPLYFSVMSIMEGQSFQDLKSKLEQNWWSTLKVNWMVWPAFQLFNLGFVPVQHQLLVVNGVSILWNTFLSLRNAKKEEQGKQDEKMPVHYPPVPE</sequence>
<reference evidence="8" key="1">
    <citation type="journal article" date="2014" name="Genome Announc.">
        <title>Genome sequence of the yeast Cyberlindnera fabianii (Hansenula fabianii).</title>
        <authorList>
            <person name="Freel K.C."/>
            <person name="Sarilar V."/>
            <person name="Neuveglise C."/>
            <person name="Devillers H."/>
            <person name="Friedrich A."/>
            <person name="Schacherer J."/>
        </authorList>
    </citation>
    <scope>NUCLEOTIDE SEQUENCE</scope>
    <source>
        <strain evidence="8">YJS4271</strain>
    </source>
</reference>
<keyword evidence="5" id="KW-0472">Membrane</keyword>
<evidence type="ECO:0000256" key="1">
    <source>
        <dbReference type="ARBA" id="ARBA00004141"/>
    </source>
</evidence>
<comment type="subcellular location">
    <subcellularLocation>
        <location evidence="1">Membrane</location>
        <topology evidence="1">Multi-pass membrane protein</topology>
    </subcellularLocation>
</comment>
<accession>A0A061AFH4</accession>
<evidence type="ECO:0000256" key="5">
    <source>
        <dbReference type="ARBA" id="ARBA00023136"/>
    </source>
</evidence>
<name>A0A061AFH4_CYBFA</name>
<dbReference type="OrthoDB" id="430207at2759"/>